<sequence length="306" mass="34084">MINEVHGGSDEFSVASEADISSCLQRIGLLELSSNFLPNLNGKVKSQNEVLDNLPIGKMDKKMAKIVFSKYYEYLPYNRQHKESVVSILQNREMGASGAYCPNFHGEIVVVNHENGKIVGFIPSTGAMNSVLGLCWLKMYPSKDGDFMARSSFSKEFINVMAMPRISTLCQEYQLCRFILILMNSIIADSFFVCGGQLLAGSDNGSLKLFDINYMLPNVADINCSTGVVGFDDFEPLTSVHVNSTDDQFLASGYSKDVALYDISSRRRIQLFTNMHREPINVAKFAHHSPFILLLRHLTMMSSSGI</sequence>
<protein>
    <submittedName>
        <fullName evidence="1">Uncharacterized protein</fullName>
    </submittedName>
</protein>
<reference evidence="1 2" key="1">
    <citation type="journal article" date="2020" name="Mol. Plant">
        <title>The Chromosome-Based Rubber Tree Genome Provides New Insights into Spurge Genome Evolution and Rubber Biosynthesis.</title>
        <authorList>
            <person name="Liu J."/>
            <person name="Shi C."/>
            <person name="Shi C.C."/>
            <person name="Li W."/>
            <person name="Zhang Q.J."/>
            <person name="Zhang Y."/>
            <person name="Li K."/>
            <person name="Lu H.F."/>
            <person name="Shi C."/>
            <person name="Zhu S.T."/>
            <person name="Xiao Z.Y."/>
            <person name="Nan H."/>
            <person name="Yue Y."/>
            <person name="Zhu X.G."/>
            <person name="Wu Y."/>
            <person name="Hong X.N."/>
            <person name="Fan G.Y."/>
            <person name="Tong Y."/>
            <person name="Zhang D."/>
            <person name="Mao C.L."/>
            <person name="Liu Y.L."/>
            <person name="Hao S.J."/>
            <person name="Liu W.Q."/>
            <person name="Lv M.Q."/>
            <person name="Zhang H.B."/>
            <person name="Liu Y."/>
            <person name="Hu-Tang G.R."/>
            <person name="Wang J.P."/>
            <person name="Wang J.H."/>
            <person name="Sun Y.H."/>
            <person name="Ni S.B."/>
            <person name="Chen W.B."/>
            <person name="Zhang X.C."/>
            <person name="Jiao Y.N."/>
            <person name="Eichler E.E."/>
            <person name="Li G.H."/>
            <person name="Liu X."/>
            <person name="Gao L.Z."/>
        </authorList>
    </citation>
    <scope>NUCLEOTIDE SEQUENCE [LARGE SCALE GENOMIC DNA]</scope>
    <source>
        <strain evidence="2">cv. GT1</strain>
        <tissue evidence="1">Leaf</tissue>
    </source>
</reference>
<dbReference type="GO" id="GO:0071493">
    <property type="term" value="P:cellular response to UV-B"/>
    <property type="evidence" value="ECO:0007669"/>
    <property type="project" value="InterPro"/>
</dbReference>
<dbReference type="PANTHER" id="PTHR47201">
    <property type="entry name" value="BNAC09G30780D PROTEIN"/>
    <property type="match status" value="1"/>
</dbReference>
<gene>
    <name evidence="1" type="ORF">GH714_033007</name>
</gene>
<dbReference type="Gene3D" id="2.130.10.10">
    <property type="entry name" value="YVTN repeat-like/Quinoprotein amine dehydrogenase"/>
    <property type="match status" value="1"/>
</dbReference>
<keyword evidence="2" id="KW-1185">Reference proteome</keyword>
<comment type="caution">
    <text evidence="1">The sequence shown here is derived from an EMBL/GenBank/DDBJ whole genome shotgun (WGS) entry which is preliminary data.</text>
</comment>
<accession>A0A6A6L4V7</accession>
<dbReference type="SUPFAM" id="SSF50978">
    <property type="entry name" value="WD40 repeat-like"/>
    <property type="match status" value="1"/>
</dbReference>
<evidence type="ECO:0000313" key="1">
    <source>
        <dbReference type="EMBL" id="KAF2295475.1"/>
    </source>
</evidence>
<evidence type="ECO:0000313" key="2">
    <source>
        <dbReference type="Proteomes" id="UP000467840"/>
    </source>
</evidence>
<proteinExistence type="predicted"/>
<dbReference type="PANTHER" id="PTHR47201:SF3">
    <property type="entry name" value="U2A'_PHOSPHOPROTEIN 32 FAMILY A C-TERMINAL DOMAIN-CONTAINING PROTEIN"/>
    <property type="match status" value="1"/>
</dbReference>
<dbReference type="InterPro" id="IPR046377">
    <property type="entry name" value="DHU1"/>
</dbReference>
<dbReference type="EMBL" id="JAAGAX010000013">
    <property type="protein sequence ID" value="KAF2295475.1"/>
    <property type="molecule type" value="Genomic_DNA"/>
</dbReference>
<name>A0A6A6L4V7_HEVBR</name>
<dbReference type="InterPro" id="IPR015943">
    <property type="entry name" value="WD40/YVTN_repeat-like_dom_sf"/>
</dbReference>
<dbReference type="Proteomes" id="UP000467840">
    <property type="component" value="Chromosome 7"/>
</dbReference>
<dbReference type="GO" id="GO:0080008">
    <property type="term" value="C:Cul4-RING E3 ubiquitin ligase complex"/>
    <property type="evidence" value="ECO:0007669"/>
    <property type="project" value="InterPro"/>
</dbReference>
<dbReference type="AlphaFoldDB" id="A0A6A6L4V7"/>
<dbReference type="InterPro" id="IPR036322">
    <property type="entry name" value="WD40_repeat_dom_sf"/>
</dbReference>
<organism evidence="1 2">
    <name type="scientific">Hevea brasiliensis</name>
    <name type="common">Para rubber tree</name>
    <name type="synonym">Siphonia brasiliensis</name>
    <dbReference type="NCBI Taxonomy" id="3981"/>
    <lineage>
        <taxon>Eukaryota</taxon>
        <taxon>Viridiplantae</taxon>
        <taxon>Streptophyta</taxon>
        <taxon>Embryophyta</taxon>
        <taxon>Tracheophyta</taxon>
        <taxon>Spermatophyta</taxon>
        <taxon>Magnoliopsida</taxon>
        <taxon>eudicotyledons</taxon>
        <taxon>Gunneridae</taxon>
        <taxon>Pentapetalae</taxon>
        <taxon>rosids</taxon>
        <taxon>fabids</taxon>
        <taxon>Malpighiales</taxon>
        <taxon>Euphorbiaceae</taxon>
        <taxon>Crotonoideae</taxon>
        <taxon>Micrandreae</taxon>
        <taxon>Hevea</taxon>
    </lineage>
</organism>